<proteinExistence type="predicted"/>
<gene>
    <name evidence="2" type="ORF">EG328_006885</name>
</gene>
<protein>
    <submittedName>
        <fullName evidence="2">Uncharacterized protein</fullName>
    </submittedName>
</protein>
<feature type="region of interest" description="Disordered" evidence="1">
    <location>
        <begin position="1"/>
        <end position="84"/>
    </location>
</feature>
<name>A0A8H3UHA4_VENIN</name>
<dbReference type="AlphaFoldDB" id="A0A8H3UHA4"/>
<feature type="compositionally biased region" description="Basic and acidic residues" evidence="1">
    <location>
        <begin position="564"/>
        <end position="583"/>
    </location>
</feature>
<feature type="compositionally biased region" description="Basic and acidic residues" evidence="1">
    <location>
        <begin position="155"/>
        <end position="165"/>
    </location>
</feature>
<evidence type="ECO:0000313" key="2">
    <source>
        <dbReference type="EMBL" id="KAE9969381.1"/>
    </source>
</evidence>
<feature type="compositionally biased region" description="Polar residues" evidence="1">
    <location>
        <begin position="10"/>
        <end position="24"/>
    </location>
</feature>
<sequence>MASAPLVQYGSDSEPSTPQPNETNADAESDTESRLYGDDEWSVEPVSSPLSRMPQRLGKRRHTVDGKGTDALEKRVPKRRKKSGDGVVVSGLVTDAEVAKQRIVLRNNITKEVVETEEMAVDEVGDGMDVDTEISEVARGMRVVTEDAEHMHGAVGEGEGKATEKGDDDMDSASLASGLKRQKKTSRIFLENLYRQRFGMVNLGRLPAAKETDDTDSVYASWRDETDDAGVKQTVKQQQLESFFQQKPNIRDAKRRLEFVKPYMDRTKKDVEKKWSSLSLVMRLNIIASLGAMEEEKQSDDKAWVSLRKDVKKIRELCEGAQYHMNQPENWEQYDGGKEDKVSTSERWPDGGPTDDQILGLFGSGDEEEDDTPVTHQQTKAKVVFDWQGFEFTPAQQTKFDTLCGQIPIADIAPDRKMTKGQWKAEEFRFLYDWMAFKGPGANWNLSSADVVEMGQAHKAFFTDFLFLDGKVRSLCRGAQAIRRHVRDFGGKLFEVWTAPVNEKAKGERAIVEDETAVGEEMMVDEGAAVEDDGNMAEELVEEMQEHTGPKVELNKGGFPAEGQKSKEDVKRYFERITGEKVPETSGDEYDQAQEGIDD</sequence>
<reference evidence="2 3" key="1">
    <citation type="submission" date="2018-12" db="EMBL/GenBank/DDBJ databases">
        <title>Venturia inaequalis Genome Resource.</title>
        <authorList>
            <person name="Lichtner F.J."/>
        </authorList>
    </citation>
    <scope>NUCLEOTIDE SEQUENCE [LARGE SCALE GENOMIC DNA]</scope>
    <source>
        <strain evidence="2 3">120213</strain>
    </source>
</reference>
<feature type="region of interest" description="Disordered" evidence="1">
    <location>
        <begin position="547"/>
        <end position="599"/>
    </location>
</feature>
<organism evidence="2 3">
    <name type="scientific">Venturia inaequalis</name>
    <name type="common">Apple scab fungus</name>
    <dbReference type="NCBI Taxonomy" id="5025"/>
    <lineage>
        <taxon>Eukaryota</taxon>
        <taxon>Fungi</taxon>
        <taxon>Dikarya</taxon>
        <taxon>Ascomycota</taxon>
        <taxon>Pezizomycotina</taxon>
        <taxon>Dothideomycetes</taxon>
        <taxon>Pleosporomycetidae</taxon>
        <taxon>Venturiales</taxon>
        <taxon>Venturiaceae</taxon>
        <taxon>Venturia</taxon>
    </lineage>
</organism>
<dbReference type="Proteomes" id="UP000447873">
    <property type="component" value="Unassembled WGS sequence"/>
</dbReference>
<accession>A0A8H3UHA4</accession>
<feature type="compositionally biased region" description="Basic and acidic residues" evidence="1">
    <location>
        <begin position="63"/>
        <end position="75"/>
    </location>
</feature>
<evidence type="ECO:0000313" key="3">
    <source>
        <dbReference type="Proteomes" id="UP000447873"/>
    </source>
</evidence>
<feature type="compositionally biased region" description="Basic and acidic residues" evidence="1">
    <location>
        <begin position="335"/>
        <end position="349"/>
    </location>
</feature>
<feature type="region of interest" description="Disordered" evidence="1">
    <location>
        <begin position="155"/>
        <end position="177"/>
    </location>
</feature>
<feature type="region of interest" description="Disordered" evidence="1">
    <location>
        <begin position="330"/>
        <end position="354"/>
    </location>
</feature>
<feature type="compositionally biased region" description="Acidic residues" evidence="1">
    <location>
        <begin position="586"/>
        <end position="599"/>
    </location>
</feature>
<comment type="caution">
    <text evidence="2">The sequence shown here is derived from an EMBL/GenBank/DDBJ whole genome shotgun (WGS) entry which is preliminary data.</text>
</comment>
<dbReference type="EMBL" id="WNWS01000369">
    <property type="protein sequence ID" value="KAE9969381.1"/>
    <property type="molecule type" value="Genomic_DNA"/>
</dbReference>
<evidence type="ECO:0000256" key="1">
    <source>
        <dbReference type="SAM" id="MobiDB-lite"/>
    </source>
</evidence>